<reference evidence="12" key="1">
    <citation type="journal article" date="2012" name="PLoS ONE">
        <title>Gene sets for utilization of primary and secondary nutrition supplies in the distal gut of endangered iberian lynx.</title>
        <authorList>
            <person name="Alcaide M."/>
            <person name="Messina E."/>
            <person name="Richter M."/>
            <person name="Bargiela R."/>
            <person name="Peplies J."/>
            <person name="Huws S.A."/>
            <person name="Newbold C.J."/>
            <person name="Golyshin P.N."/>
            <person name="Simon M.A."/>
            <person name="Lopez G."/>
            <person name="Yakimov M.M."/>
            <person name="Ferrer M."/>
        </authorList>
    </citation>
    <scope>NUCLEOTIDE SEQUENCE</scope>
</reference>
<dbReference type="GO" id="GO:0044718">
    <property type="term" value="P:siderophore transmembrane transport"/>
    <property type="evidence" value="ECO:0007669"/>
    <property type="project" value="TreeGrafter"/>
</dbReference>
<evidence type="ECO:0000256" key="5">
    <source>
        <dbReference type="ARBA" id="ARBA00023077"/>
    </source>
</evidence>
<keyword evidence="5" id="KW-0798">TonB box</keyword>
<dbReference type="EMBL" id="AMCI01007324">
    <property type="protein sequence ID" value="EJW92820.1"/>
    <property type="molecule type" value="Genomic_DNA"/>
</dbReference>
<dbReference type="Gene3D" id="2.40.170.20">
    <property type="entry name" value="TonB-dependent receptor, beta-barrel domain"/>
    <property type="match status" value="1"/>
</dbReference>
<dbReference type="GO" id="GO:0009279">
    <property type="term" value="C:cell outer membrane"/>
    <property type="evidence" value="ECO:0007669"/>
    <property type="project" value="UniProtKB-SubCell"/>
</dbReference>
<dbReference type="Gene3D" id="2.170.130.10">
    <property type="entry name" value="TonB-dependent receptor, plug domain"/>
    <property type="match status" value="1"/>
</dbReference>
<dbReference type="GO" id="GO:0015344">
    <property type="term" value="F:siderophore uptake transmembrane transporter activity"/>
    <property type="evidence" value="ECO:0007669"/>
    <property type="project" value="TreeGrafter"/>
</dbReference>
<dbReference type="PANTHER" id="PTHR30069:SF29">
    <property type="entry name" value="HEMOGLOBIN AND HEMOGLOBIN-HAPTOGLOBIN-BINDING PROTEIN 1-RELATED"/>
    <property type="match status" value="1"/>
</dbReference>
<sequence>MNEAYQHKTTYPYKTTYQYALYLLWVWGFLLCNLPLVAQSQPNDSGYHIEEVTITAKRLNRQITPSQELKGETLKRLNAHSVADAVRYFSGTQIKDYGGIGGLKTVNVRSMGTHHVGVFYDGVELGNAQNGVIDLGRFSLDNMEAIALYNGQKSTIFQTAKDYATATAIYLTSRKPRLDLQSFRLKTALKGGSFGTINPSVLWEQRINKKISASFHTEMLYSTGKYKFNYAKKNGYDTTETRKNGDIRLWRAETSWFGELPKGEWKAKAYYYNSERGYPGAAVREEPGKFRHQDRQWDRNFFVQAAVRNQLLPRYALMVNAKYANDYLHYESDPNKDVSTMYVNNHYRQQEVYASVAHLINFNEHYALSIAHDYQWNGLHADVLDFVRPERSALYSALAASATWPKVKLQASLLHTYLHDVTHTNGKQKDRSVLSPSVVASWQPFANPYFLMRGFYKRAYRMPTLNDLYYTFIGNANLEPEDATQYNLGFTYQRSFPHHWFSGFKVQADAYYNIVDNKIIAMPTSNQFRWTMLNLGKVEIKGLDVSLQGELTWGKLIFNPRISYTFQRAQDVTDRNSEWYGGQIPYIPRHSATLVVGGQYRQWSWNYSFVYTGERYEAVANIPENYAQPWYTHDCSLSRNFNIKQCQLKATAEINNIFNQQYEVVQCYPMPGTNFFLKLSLEL</sequence>
<evidence type="ECO:0000259" key="10">
    <source>
        <dbReference type="Pfam" id="PF00593"/>
    </source>
</evidence>
<dbReference type="AlphaFoldDB" id="J9BZ12"/>
<dbReference type="Pfam" id="PF00593">
    <property type="entry name" value="TonB_dep_Rec_b-barrel"/>
    <property type="match status" value="1"/>
</dbReference>
<comment type="subcellular location">
    <subcellularLocation>
        <location evidence="1">Cell outer membrane</location>
        <topology evidence="1">Multi-pass membrane protein</topology>
    </subcellularLocation>
</comment>
<protein>
    <submittedName>
        <fullName evidence="12">Outer membrane vitamin B12 receptor protein</fullName>
    </submittedName>
</protein>
<keyword evidence="7 12" id="KW-0675">Receptor</keyword>
<dbReference type="InterPro" id="IPR000531">
    <property type="entry name" value="Beta-barrel_TonB"/>
</dbReference>
<keyword evidence="2" id="KW-0813">Transport</keyword>
<evidence type="ECO:0000256" key="7">
    <source>
        <dbReference type="ARBA" id="ARBA00023170"/>
    </source>
</evidence>
<dbReference type="InterPro" id="IPR036942">
    <property type="entry name" value="Beta-barrel_TonB_sf"/>
</dbReference>
<evidence type="ECO:0000256" key="9">
    <source>
        <dbReference type="SAM" id="Phobius"/>
    </source>
</evidence>
<gene>
    <name evidence="12" type="ORF">EVA_19076</name>
</gene>
<evidence type="ECO:0000256" key="6">
    <source>
        <dbReference type="ARBA" id="ARBA00023136"/>
    </source>
</evidence>
<dbReference type="PROSITE" id="PS52016">
    <property type="entry name" value="TONB_DEPENDENT_REC_3"/>
    <property type="match status" value="1"/>
</dbReference>
<evidence type="ECO:0000259" key="11">
    <source>
        <dbReference type="Pfam" id="PF07715"/>
    </source>
</evidence>
<dbReference type="Pfam" id="PF07715">
    <property type="entry name" value="Plug"/>
    <property type="match status" value="1"/>
</dbReference>
<dbReference type="InterPro" id="IPR039426">
    <property type="entry name" value="TonB-dep_rcpt-like"/>
</dbReference>
<evidence type="ECO:0000256" key="1">
    <source>
        <dbReference type="ARBA" id="ARBA00004571"/>
    </source>
</evidence>
<keyword evidence="3 9" id="KW-0812">Transmembrane</keyword>
<feature type="domain" description="TonB-dependent receptor-like beta-barrel" evidence="10">
    <location>
        <begin position="227"/>
        <end position="657"/>
    </location>
</feature>
<dbReference type="InterPro" id="IPR037066">
    <property type="entry name" value="Plug_dom_sf"/>
</dbReference>
<comment type="caution">
    <text evidence="12">The sequence shown here is derived from an EMBL/GenBank/DDBJ whole genome shotgun (WGS) entry which is preliminary data.</text>
</comment>
<proteinExistence type="predicted"/>
<name>J9BZ12_9ZZZZ</name>
<evidence type="ECO:0000256" key="4">
    <source>
        <dbReference type="ARBA" id="ARBA00022729"/>
    </source>
</evidence>
<organism evidence="12">
    <name type="scientific">gut metagenome</name>
    <dbReference type="NCBI Taxonomy" id="749906"/>
    <lineage>
        <taxon>unclassified sequences</taxon>
        <taxon>metagenomes</taxon>
        <taxon>organismal metagenomes</taxon>
    </lineage>
</organism>
<evidence type="ECO:0000256" key="3">
    <source>
        <dbReference type="ARBA" id="ARBA00022692"/>
    </source>
</evidence>
<evidence type="ECO:0000256" key="8">
    <source>
        <dbReference type="ARBA" id="ARBA00023237"/>
    </source>
</evidence>
<keyword evidence="4" id="KW-0732">Signal</keyword>
<keyword evidence="8" id="KW-0998">Cell outer membrane</keyword>
<keyword evidence="6 9" id="KW-0472">Membrane</keyword>
<keyword evidence="9" id="KW-1133">Transmembrane helix</keyword>
<accession>J9BZ12</accession>
<evidence type="ECO:0000256" key="2">
    <source>
        <dbReference type="ARBA" id="ARBA00022448"/>
    </source>
</evidence>
<feature type="transmembrane region" description="Helical" evidence="9">
    <location>
        <begin position="20"/>
        <end position="38"/>
    </location>
</feature>
<feature type="domain" description="TonB-dependent receptor plug" evidence="11">
    <location>
        <begin position="65"/>
        <end position="158"/>
    </location>
</feature>
<evidence type="ECO:0000313" key="12">
    <source>
        <dbReference type="EMBL" id="EJW92820.1"/>
    </source>
</evidence>
<dbReference type="PANTHER" id="PTHR30069">
    <property type="entry name" value="TONB-DEPENDENT OUTER MEMBRANE RECEPTOR"/>
    <property type="match status" value="1"/>
</dbReference>
<dbReference type="SUPFAM" id="SSF56935">
    <property type="entry name" value="Porins"/>
    <property type="match status" value="1"/>
</dbReference>
<dbReference type="InterPro" id="IPR012910">
    <property type="entry name" value="Plug_dom"/>
</dbReference>